<evidence type="ECO:0000256" key="3">
    <source>
        <dbReference type="PROSITE-ProRule" id="PRU00023"/>
    </source>
</evidence>
<evidence type="ECO:0000313" key="5">
    <source>
        <dbReference type="EMBL" id="TFD54034.1"/>
    </source>
</evidence>
<keyword evidence="6" id="KW-1185">Reference proteome</keyword>
<feature type="repeat" description="ANK" evidence="3">
    <location>
        <begin position="106"/>
        <end position="138"/>
    </location>
</feature>
<dbReference type="OrthoDB" id="306540at2"/>
<feature type="compositionally biased region" description="Polar residues" evidence="4">
    <location>
        <begin position="1"/>
        <end position="10"/>
    </location>
</feature>
<dbReference type="InterPro" id="IPR002110">
    <property type="entry name" value="Ankyrin_rpt"/>
</dbReference>
<dbReference type="InterPro" id="IPR036770">
    <property type="entry name" value="Ankyrin_rpt-contain_sf"/>
</dbReference>
<proteinExistence type="predicted"/>
<feature type="region of interest" description="Disordered" evidence="4">
    <location>
        <begin position="1"/>
        <end position="37"/>
    </location>
</feature>
<keyword evidence="1" id="KW-0677">Repeat</keyword>
<evidence type="ECO:0000256" key="2">
    <source>
        <dbReference type="ARBA" id="ARBA00023043"/>
    </source>
</evidence>
<evidence type="ECO:0000256" key="4">
    <source>
        <dbReference type="SAM" id="MobiDB-lite"/>
    </source>
</evidence>
<gene>
    <name evidence="5" type="ORF">E3T55_04950</name>
</gene>
<dbReference type="Proteomes" id="UP000297447">
    <property type="component" value="Unassembled WGS sequence"/>
</dbReference>
<feature type="repeat" description="ANK" evidence="3">
    <location>
        <begin position="73"/>
        <end position="105"/>
    </location>
</feature>
<evidence type="ECO:0000313" key="6">
    <source>
        <dbReference type="Proteomes" id="UP000297447"/>
    </source>
</evidence>
<keyword evidence="2 3" id="KW-0040">ANK repeat</keyword>
<dbReference type="PANTHER" id="PTHR24171:SF8">
    <property type="entry name" value="BRCA1-ASSOCIATED RING DOMAIN PROTEIN 1"/>
    <property type="match status" value="1"/>
</dbReference>
<organism evidence="5 6">
    <name type="scientific">Cryobacterium frigoriphilum</name>
    <dbReference type="NCBI Taxonomy" id="1259150"/>
    <lineage>
        <taxon>Bacteria</taxon>
        <taxon>Bacillati</taxon>
        <taxon>Actinomycetota</taxon>
        <taxon>Actinomycetes</taxon>
        <taxon>Micrococcales</taxon>
        <taxon>Microbacteriaceae</taxon>
        <taxon>Cryobacterium</taxon>
    </lineage>
</organism>
<dbReference type="PROSITE" id="PS50088">
    <property type="entry name" value="ANK_REPEAT"/>
    <property type="match status" value="2"/>
</dbReference>
<evidence type="ECO:0000256" key="1">
    <source>
        <dbReference type="ARBA" id="ARBA00022737"/>
    </source>
</evidence>
<dbReference type="GO" id="GO:0004842">
    <property type="term" value="F:ubiquitin-protein transferase activity"/>
    <property type="evidence" value="ECO:0007669"/>
    <property type="project" value="TreeGrafter"/>
</dbReference>
<dbReference type="Pfam" id="PF12796">
    <property type="entry name" value="Ank_2"/>
    <property type="match status" value="1"/>
</dbReference>
<comment type="caution">
    <text evidence="5">The sequence shown here is derived from an EMBL/GenBank/DDBJ whole genome shotgun (WGS) entry which is preliminary data.</text>
</comment>
<accession>A0A4R9A8V5</accession>
<dbReference type="PANTHER" id="PTHR24171">
    <property type="entry name" value="ANKYRIN REPEAT DOMAIN-CONTAINING PROTEIN 39-RELATED"/>
    <property type="match status" value="1"/>
</dbReference>
<reference evidence="5 6" key="1">
    <citation type="submission" date="2019-03" db="EMBL/GenBank/DDBJ databases">
        <title>Genomics of glacier-inhabiting Cryobacterium strains.</title>
        <authorList>
            <person name="Liu Q."/>
            <person name="Xin Y.-H."/>
        </authorList>
    </citation>
    <scope>NUCLEOTIDE SEQUENCE [LARGE SCALE GENOMIC DNA]</scope>
    <source>
        <strain evidence="5 6">Hh14</strain>
    </source>
</reference>
<protein>
    <submittedName>
        <fullName evidence="5">Ankyrin repeat domain-containing protein</fullName>
    </submittedName>
</protein>
<dbReference type="EMBL" id="SOHE01000018">
    <property type="protein sequence ID" value="TFD54034.1"/>
    <property type="molecule type" value="Genomic_DNA"/>
</dbReference>
<dbReference type="GO" id="GO:0085020">
    <property type="term" value="P:protein K6-linked ubiquitination"/>
    <property type="evidence" value="ECO:0007669"/>
    <property type="project" value="TreeGrafter"/>
</dbReference>
<dbReference type="SMART" id="SM00248">
    <property type="entry name" value="ANK"/>
    <property type="match status" value="2"/>
</dbReference>
<dbReference type="SUPFAM" id="SSF48403">
    <property type="entry name" value="Ankyrin repeat"/>
    <property type="match status" value="1"/>
</dbReference>
<dbReference type="AlphaFoldDB" id="A0A4R9A8V5"/>
<name>A0A4R9A8V5_9MICO</name>
<sequence length="164" mass="17052">MGTAQRQESPVTEHAEPISTPAADSTPAPDSNAAAGPSDAVVDGVFDLAREGHTDQLGQMLDAGVPLDLLNGRGDSLLIVASYAQHTDTVRELLRRGAATSVVNTMGQTALACAVFRNNEAILRVLLEADADPDLGAHPAAQIADQFGLPRMREVIESFGPVGA</sequence>
<dbReference type="Gene3D" id="1.25.40.20">
    <property type="entry name" value="Ankyrin repeat-containing domain"/>
    <property type="match status" value="1"/>
</dbReference>